<sequence>MPARHHPAKQAWRGVKLASNPGDTSVLSAKVSTARAPDSNARHPGRASRQTSSGWAVVVRPKEGVGGSATSGRWAAQTAFASVVLPRARTHLKPATPAAENRDPRRPCPGSPGCM</sequence>
<evidence type="ECO:0000313" key="2">
    <source>
        <dbReference type="EMBL" id="WAQ91093.1"/>
    </source>
</evidence>
<protein>
    <submittedName>
        <fullName evidence="2">Uncharacterized protein</fullName>
    </submittedName>
</protein>
<accession>A0ABY7D3D8</accession>
<evidence type="ECO:0000256" key="1">
    <source>
        <dbReference type="SAM" id="MobiDB-lite"/>
    </source>
</evidence>
<reference evidence="2" key="1">
    <citation type="submission" date="2022-10" db="EMBL/GenBank/DDBJ databases">
        <title>Puccinia triticina Genome sequencing and assembly.</title>
        <authorList>
            <person name="Li C."/>
        </authorList>
    </citation>
    <scope>NUCLEOTIDE SEQUENCE</scope>
    <source>
        <strain evidence="2">Pt15</strain>
    </source>
</reference>
<dbReference type="EMBL" id="CP110433">
    <property type="protein sequence ID" value="WAQ91093.1"/>
    <property type="molecule type" value="Genomic_DNA"/>
</dbReference>
<name>A0ABY7D3D8_9BASI</name>
<dbReference type="GeneID" id="77803592"/>
<gene>
    <name evidence="2" type="ORF">PtA15_13A494</name>
</gene>
<dbReference type="RefSeq" id="XP_053026648.1">
    <property type="nucleotide sequence ID" value="XM_053162697.1"/>
</dbReference>
<feature type="region of interest" description="Disordered" evidence="1">
    <location>
        <begin position="1"/>
        <end position="71"/>
    </location>
</feature>
<proteinExistence type="predicted"/>
<evidence type="ECO:0000313" key="3">
    <source>
        <dbReference type="Proteomes" id="UP001164743"/>
    </source>
</evidence>
<feature type="compositionally biased region" description="Polar residues" evidence="1">
    <location>
        <begin position="21"/>
        <end position="31"/>
    </location>
</feature>
<feature type="region of interest" description="Disordered" evidence="1">
    <location>
        <begin position="85"/>
        <end position="115"/>
    </location>
</feature>
<keyword evidence="3" id="KW-1185">Reference proteome</keyword>
<organism evidence="2 3">
    <name type="scientific">Puccinia triticina</name>
    <dbReference type="NCBI Taxonomy" id="208348"/>
    <lineage>
        <taxon>Eukaryota</taxon>
        <taxon>Fungi</taxon>
        <taxon>Dikarya</taxon>
        <taxon>Basidiomycota</taxon>
        <taxon>Pucciniomycotina</taxon>
        <taxon>Pucciniomycetes</taxon>
        <taxon>Pucciniales</taxon>
        <taxon>Pucciniaceae</taxon>
        <taxon>Puccinia</taxon>
    </lineage>
</organism>
<dbReference type="Proteomes" id="UP001164743">
    <property type="component" value="Chromosome 13A"/>
</dbReference>